<reference evidence="2 3" key="1">
    <citation type="journal article" date="2019" name="Sci. Rep.">
        <title>Orb-weaving spider Araneus ventricosus genome elucidates the spidroin gene catalogue.</title>
        <authorList>
            <person name="Kono N."/>
            <person name="Nakamura H."/>
            <person name="Ohtoshi R."/>
            <person name="Moran D.A.P."/>
            <person name="Shinohara A."/>
            <person name="Yoshida Y."/>
            <person name="Fujiwara M."/>
            <person name="Mori M."/>
            <person name="Tomita M."/>
            <person name="Arakawa K."/>
        </authorList>
    </citation>
    <scope>NUCLEOTIDE SEQUENCE [LARGE SCALE GENOMIC DNA]</scope>
</reference>
<keyword evidence="3" id="KW-1185">Reference proteome</keyword>
<dbReference type="Proteomes" id="UP000499080">
    <property type="component" value="Unassembled WGS sequence"/>
</dbReference>
<gene>
    <name evidence="1" type="ORF">AVEN_10108_1</name>
    <name evidence="2" type="ORF">AVEN_221682_1</name>
</gene>
<name>A0A4Y1ZVD2_ARAVE</name>
<comment type="caution">
    <text evidence="2">The sequence shown here is derived from an EMBL/GenBank/DDBJ whole genome shotgun (WGS) entry which is preliminary data.</text>
</comment>
<dbReference type="AlphaFoldDB" id="A0A4Y1ZVD2"/>
<organism evidence="2 3">
    <name type="scientific">Araneus ventricosus</name>
    <name type="common">Orbweaver spider</name>
    <name type="synonym">Epeira ventricosa</name>
    <dbReference type="NCBI Taxonomy" id="182803"/>
    <lineage>
        <taxon>Eukaryota</taxon>
        <taxon>Metazoa</taxon>
        <taxon>Ecdysozoa</taxon>
        <taxon>Arthropoda</taxon>
        <taxon>Chelicerata</taxon>
        <taxon>Arachnida</taxon>
        <taxon>Araneae</taxon>
        <taxon>Araneomorphae</taxon>
        <taxon>Entelegynae</taxon>
        <taxon>Araneoidea</taxon>
        <taxon>Araneidae</taxon>
        <taxon>Araneus</taxon>
    </lineage>
</organism>
<sequence>MLIVRTEFHILIGIPSPSIATASKYPSPLSIGPIFHFLWAIIPGHIGIQLSIAHLAEWWTVGHIGFVYELLERENMAGIYFPGCLPDFSFFKHVGILWVEAILQVCIDRRKKTNIDRKICMSAGQN</sequence>
<evidence type="ECO:0000313" key="1">
    <source>
        <dbReference type="EMBL" id="GBL68902.1"/>
    </source>
</evidence>
<dbReference type="EMBL" id="BGPR01153728">
    <property type="protein sequence ID" value="GBL68902.1"/>
    <property type="molecule type" value="Genomic_DNA"/>
</dbReference>
<evidence type="ECO:0000313" key="3">
    <source>
        <dbReference type="Proteomes" id="UP000499080"/>
    </source>
</evidence>
<dbReference type="EMBL" id="BGPR01153756">
    <property type="protein sequence ID" value="GBL68999.1"/>
    <property type="molecule type" value="Genomic_DNA"/>
</dbReference>
<accession>A0A4Y1ZVD2</accession>
<evidence type="ECO:0000313" key="2">
    <source>
        <dbReference type="EMBL" id="GBL68999.1"/>
    </source>
</evidence>
<protein>
    <submittedName>
        <fullName evidence="2">Uncharacterized protein</fullName>
    </submittedName>
</protein>
<proteinExistence type="predicted"/>